<protein>
    <submittedName>
        <fullName evidence="2">Uncharacterized protein</fullName>
    </submittedName>
</protein>
<name>A0A4P9WGD9_9FUNG</name>
<feature type="compositionally biased region" description="Acidic residues" evidence="1">
    <location>
        <begin position="893"/>
        <end position="905"/>
    </location>
</feature>
<evidence type="ECO:0000313" key="3">
    <source>
        <dbReference type="Proteomes" id="UP000269721"/>
    </source>
</evidence>
<evidence type="ECO:0000313" key="2">
    <source>
        <dbReference type="EMBL" id="RKO90975.1"/>
    </source>
</evidence>
<sequence length="985" mass="110499">MDLAPYGKTQRFRMLGAEKSGWAPLRHVTVWELANSASQWTQSGATSKAAPPSVVINIIPFFFRRPPAFYSGNYPRPAGLREYSMRYTAARSASSFQGTGVSRTAASGKAADLACKMTEGAREPHKRGRLARDIEPSSTIRSDVEKWMLENFEVVPMHELIPGQVVLHEACEGLDGTPSAIVGHGHDNNRLVYCFSCNTAIFEIPTWCPEPLLLQPDEIVQSPHPFLNYDGRIDVDLRSGKKWTILDAGMGSRKTRALEVDIQQTHSSESYACILPLMTSYDEEGAFDGEGSHNLATTVDSIVKIPNGHVGGMTPAHLLSSTIAGRIHDVLGKLEDFINTADRVALCQHDLNMSDMLFWLSFIGTDYFNWKEVYVRKMITLSKLPTLTYSPNINWVYHRIKNHYRDNYDDVTQVQKEPTIIFCTCLNLVRILEAYLKSIARNEIAKVESECYILVYRARSGIRPLWSSRMRKHRSRSQYREALHHCFLHVPPRERDPWDGGANGRRLRERPGLYHTSYAYIQAGKSGSRNASETALFRATKSMLRPPDAGSQWVSAMLEQPWAEGKAERHDTYNRHEYLWKQLYSNVAPGRLHDMERPPEAELKEVVAAIRAIADDEDANELNFLTDLVYALSVKATVDYFPLLVGPEMRSRLRLAVSYVAAISKKEGHLFAHSTATIFGPAFSLARFLDLILSTSLPASALRLETHWAKPTHAHHPNLRLGVDSTRMSTYVVGELFPGKLIEGRMDDITWNSAGGFDEVALLIDQRSSKHTYNKEKTGHVLLKQHLDHLGLASRATRTRVKDLRPNMSHSCVATYKIDTDALKDTVGLVVLMMTDSHIAAMRELPGWTALFDGTEAHIAERVREALDEGEEDDSQAPTPQRPQLLLQFDGNGGEDDEEEELSGDEENHRTDMLSLLSPARHLDMPPSPSSEPLNYPPPPVIPLIGNGWVDAEKVKENAREAEPEEERAMDGGIRTFLRRTFGGG</sequence>
<feature type="region of interest" description="Disordered" evidence="1">
    <location>
        <begin position="920"/>
        <end position="939"/>
    </location>
</feature>
<dbReference type="EMBL" id="KZ995289">
    <property type="protein sequence ID" value="RKO90975.1"/>
    <property type="molecule type" value="Genomic_DNA"/>
</dbReference>
<feature type="compositionally biased region" description="Pro residues" evidence="1">
    <location>
        <begin position="926"/>
        <end position="939"/>
    </location>
</feature>
<dbReference type="AlphaFoldDB" id="A0A4P9WGD9"/>
<proteinExistence type="predicted"/>
<reference evidence="3" key="1">
    <citation type="journal article" date="2018" name="Nat. Microbiol.">
        <title>Leveraging single-cell genomics to expand the fungal tree of life.</title>
        <authorList>
            <person name="Ahrendt S.R."/>
            <person name="Quandt C.A."/>
            <person name="Ciobanu D."/>
            <person name="Clum A."/>
            <person name="Salamov A."/>
            <person name="Andreopoulos B."/>
            <person name="Cheng J.F."/>
            <person name="Woyke T."/>
            <person name="Pelin A."/>
            <person name="Henrissat B."/>
            <person name="Reynolds N.K."/>
            <person name="Benny G.L."/>
            <person name="Smith M.E."/>
            <person name="James T.Y."/>
            <person name="Grigoriev I.V."/>
        </authorList>
    </citation>
    <scope>NUCLEOTIDE SEQUENCE [LARGE SCALE GENOMIC DNA]</scope>
</reference>
<gene>
    <name evidence="2" type="ORF">BDK51DRAFT_25748</name>
</gene>
<feature type="region of interest" description="Disordered" evidence="1">
    <location>
        <begin position="866"/>
        <end position="909"/>
    </location>
</feature>
<dbReference type="OrthoDB" id="2183572at2759"/>
<keyword evidence="3" id="KW-1185">Reference proteome</keyword>
<organism evidence="2 3">
    <name type="scientific">Blyttiomyces helicus</name>
    <dbReference type="NCBI Taxonomy" id="388810"/>
    <lineage>
        <taxon>Eukaryota</taxon>
        <taxon>Fungi</taxon>
        <taxon>Fungi incertae sedis</taxon>
        <taxon>Chytridiomycota</taxon>
        <taxon>Chytridiomycota incertae sedis</taxon>
        <taxon>Chytridiomycetes</taxon>
        <taxon>Chytridiomycetes incertae sedis</taxon>
        <taxon>Blyttiomyces</taxon>
    </lineage>
</organism>
<accession>A0A4P9WGD9</accession>
<dbReference type="Proteomes" id="UP000269721">
    <property type="component" value="Unassembled WGS sequence"/>
</dbReference>
<evidence type="ECO:0000256" key="1">
    <source>
        <dbReference type="SAM" id="MobiDB-lite"/>
    </source>
</evidence>